<dbReference type="SUPFAM" id="SSF52540">
    <property type="entry name" value="P-loop containing nucleoside triphosphate hydrolases"/>
    <property type="match status" value="1"/>
</dbReference>
<dbReference type="InterPro" id="IPR003593">
    <property type="entry name" value="AAA+_ATPase"/>
</dbReference>
<dbReference type="InterPro" id="IPR027417">
    <property type="entry name" value="P-loop_NTPase"/>
</dbReference>
<dbReference type="InterPro" id="IPR054289">
    <property type="entry name" value="DUF7025"/>
</dbReference>
<dbReference type="EMBL" id="JBAHYK010000138">
    <property type="protein sequence ID" value="KAL0577787.1"/>
    <property type="molecule type" value="Genomic_DNA"/>
</dbReference>
<evidence type="ECO:0000259" key="2">
    <source>
        <dbReference type="SMART" id="SM00382"/>
    </source>
</evidence>
<dbReference type="CDD" id="cd19481">
    <property type="entry name" value="RecA-like_protease"/>
    <property type="match status" value="1"/>
</dbReference>
<evidence type="ECO:0000313" key="3">
    <source>
        <dbReference type="EMBL" id="KAL0577787.1"/>
    </source>
</evidence>
<feature type="domain" description="AAA+ ATPase" evidence="2">
    <location>
        <begin position="493"/>
        <end position="618"/>
    </location>
</feature>
<gene>
    <name evidence="3" type="ORF">V5O48_004216</name>
</gene>
<accession>A0ABR3FQR3</accession>
<dbReference type="Gene3D" id="3.40.50.300">
    <property type="entry name" value="P-loop containing nucleotide triphosphate hydrolases"/>
    <property type="match status" value="1"/>
</dbReference>
<organism evidence="3 4">
    <name type="scientific">Marasmius crinis-equi</name>
    <dbReference type="NCBI Taxonomy" id="585013"/>
    <lineage>
        <taxon>Eukaryota</taxon>
        <taxon>Fungi</taxon>
        <taxon>Dikarya</taxon>
        <taxon>Basidiomycota</taxon>
        <taxon>Agaricomycotina</taxon>
        <taxon>Agaricomycetes</taxon>
        <taxon>Agaricomycetidae</taxon>
        <taxon>Agaricales</taxon>
        <taxon>Marasmiineae</taxon>
        <taxon>Marasmiaceae</taxon>
        <taxon>Marasmius</taxon>
    </lineage>
</organism>
<feature type="region of interest" description="Disordered" evidence="1">
    <location>
        <begin position="328"/>
        <end position="359"/>
    </location>
</feature>
<comment type="caution">
    <text evidence="3">The sequence shown here is derived from an EMBL/GenBank/DDBJ whole genome shotgun (WGS) entry which is preliminary data.</text>
</comment>
<feature type="compositionally biased region" description="Basic and acidic residues" evidence="1">
    <location>
        <begin position="341"/>
        <end position="351"/>
    </location>
</feature>
<dbReference type="Pfam" id="PF22942">
    <property type="entry name" value="DUF7025"/>
    <property type="match status" value="1"/>
</dbReference>
<name>A0ABR3FQR3_9AGAR</name>
<sequence>MSSKDHYTQCAEIWDQNNNRWMSFDPKNVPPVHESLAWFCVTARYNDRWSEPYHVLTHFAEPLSTFVNTICKSYGSWVRPTDFQGSQPNVIEMGQALRTLKQSKTKLDEIRKRKSLNGEKKLALVRSLGNIAVDSRTSEGDLDTYLNDMEKQLEVFVSYLETKFKPIAERLANAIRYGYMEFDLLPYYFEPGQEVWYTPQGQESLAMKISQVQVHADFALDHNGVDWFESFGSEDDDNEVGNGIYIEGHGYSWNGACFAIRPLKGACRIFSGRKEISTLPIQLMTPEKREELTARGRRYKAEAGINYKIWRGERVVIDQIGYCDAQKFNANNSPDNNDGSYDMRRQHRDSPRNSSWHRASTSKYPWNYSAPAPCPPPKVRGSWCGTPIPVPALNSLPTAPGAPLLENTTGPQIADDLLCFLPTTLFGFHLGKKEWQPFDLDGVKPVEFDGRAWEHLVLDKDVKTLIKGLVEVSTKTTAASGALVNDVITRKGGGLTSVLYGPPGTGKTLTAEAIAELLKRPLFTVGSSDLPRDPSGMEDTLKYVLQLATSWDAVVLIDEADVFLEQRSLHEIERNALVSAALRVLEYHRGVVFLTTNRIKVFDEAFLSRFSIAVKYPELNQNGRYLIWSRFLELAGYKIVESPFITNDDLNHEKVIPRKSIEALAAKNFNGRTIKNLVRTAQALALSTNSPLKMEHVHIVVRAQEKFLEDFAVERGPPGPLNWN</sequence>
<dbReference type="PANTHER" id="PTHR46411:SF3">
    <property type="entry name" value="AAA+ ATPASE DOMAIN-CONTAINING PROTEIN"/>
    <property type="match status" value="1"/>
</dbReference>
<evidence type="ECO:0000313" key="4">
    <source>
        <dbReference type="Proteomes" id="UP001465976"/>
    </source>
</evidence>
<evidence type="ECO:0000256" key="1">
    <source>
        <dbReference type="SAM" id="MobiDB-lite"/>
    </source>
</evidence>
<protein>
    <recommendedName>
        <fullName evidence="2">AAA+ ATPase domain-containing protein</fullName>
    </recommendedName>
</protein>
<dbReference type="InterPro" id="IPR003959">
    <property type="entry name" value="ATPase_AAA_core"/>
</dbReference>
<dbReference type="Proteomes" id="UP001465976">
    <property type="component" value="Unassembled WGS sequence"/>
</dbReference>
<dbReference type="SMART" id="SM00382">
    <property type="entry name" value="AAA"/>
    <property type="match status" value="1"/>
</dbReference>
<dbReference type="PANTHER" id="PTHR46411">
    <property type="entry name" value="FAMILY ATPASE, PUTATIVE-RELATED"/>
    <property type="match status" value="1"/>
</dbReference>
<reference evidence="3 4" key="1">
    <citation type="submission" date="2024-02" db="EMBL/GenBank/DDBJ databases">
        <title>A draft genome for the cacao thread blight pathogen Marasmius crinis-equi.</title>
        <authorList>
            <person name="Cohen S.P."/>
            <person name="Baruah I.K."/>
            <person name="Amoako-Attah I."/>
            <person name="Bukari Y."/>
            <person name="Meinhardt L.W."/>
            <person name="Bailey B.A."/>
        </authorList>
    </citation>
    <scope>NUCLEOTIDE SEQUENCE [LARGE SCALE GENOMIC DNA]</scope>
    <source>
        <strain evidence="3 4">GH-76</strain>
    </source>
</reference>
<dbReference type="Pfam" id="PF00004">
    <property type="entry name" value="AAA"/>
    <property type="match status" value="1"/>
</dbReference>
<feature type="compositionally biased region" description="Polar residues" evidence="1">
    <location>
        <begin position="328"/>
        <end position="339"/>
    </location>
</feature>
<proteinExistence type="predicted"/>
<keyword evidence="4" id="KW-1185">Reference proteome</keyword>